<evidence type="ECO:0000313" key="1">
    <source>
        <dbReference type="Proteomes" id="UP000504606"/>
    </source>
</evidence>
<name>A0A6J1THQ2_FRAOC</name>
<reference evidence="2" key="2">
    <citation type="submission" date="2025-08" db="UniProtKB">
        <authorList>
            <consortium name="RefSeq"/>
        </authorList>
    </citation>
    <scope>IDENTIFICATION</scope>
    <source>
        <tissue evidence="2">Whole organism</tissue>
    </source>
</reference>
<accession>A0A6J1THQ2</accession>
<dbReference type="RefSeq" id="XP_026291271.1">
    <property type="nucleotide sequence ID" value="XM_026435486.2"/>
</dbReference>
<dbReference type="SUPFAM" id="SSF54695">
    <property type="entry name" value="POZ domain"/>
    <property type="match status" value="1"/>
</dbReference>
<dbReference type="InterPro" id="IPR000210">
    <property type="entry name" value="BTB/POZ_dom"/>
</dbReference>
<gene>
    <name evidence="2" type="primary">LOC113215820</name>
</gene>
<evidence type="ECO:0000313" key="2">
    <source>
        <dbReference type="RefSeq" id="XP_026291271.1"/>
    </source>
</evidence>
<dbReference type="OrthoDB" id="6359943at2759"/>
<dbReference type="Pfam" id="PF00651">
    <property type="entry name" value="BTB"/>
    <property type="match status" value="1"/>
</dbReference>
<dbReference type="Gene3D" id="3.30.710.10">
    <property type="entry name" value="Potassium Channel Kv1.1, Chain A"/>
    <property type="match status" value="1"/>
</dbReference>
<dbReference type="PANTHER" id="PTHR24413">
    <property type="entry name" value="SPECKLE-TYPE POZ PROTEIN"/>
    <property type="match status" value="1"/>
</dbReference>
<dbReference type="KEGG" id="foc:113215820"/>
<organism evidence="1 2">
    <name type="scientific">Frankliniella occidentalis</name>
    <name type="common">Western flower thrips</name>
    <name type="synonym">Euthrips occidentalis</name>
    <dbReference type="NCBI Taxonomy" id="133901"/>
    <lineage>
        <taxon>Eukaryota</taxon>
        <taxon>Metazoa</taxon>
        <taxon>Ecdysozoa</taxon>
        <taxon>Arthropoda</taxon>
        <taxon>Hexapoda</taxon>
        <taxon>Insecta</taxon>
        <taxon>Pterygota</taxon>
        <taxon>Neoptera</taxon>
        <taxon>Paraneoptera</taxon>
        <taxon>Thysanoptera</taxon>
        <taxon>Terebrantia</taxon>
        <taxon>Thripoidea</taxon>
        <taxon>Thripidae</taxon>
        <taxon>Frankliniella</taxon>
    </lineage>
</organism>
<keyword evidence="1" id="KW-1185">Reference proteome</keyword>
<dbReference type="CDD" id="cd18186">
    <property type="entry name" value="BTB_POZ_ZBTB_KLHL-like"/>
    <property type="match status" value="1"/>
</dbReference>
<proteinExistence type="predicted"/>
<dbReference type="SMART" id="SM00225">
    <property type="entry name" value="BTB"/>
    <property type="match status" value="1"/>
</dbReference>
<dbReference type="Proteomes" id="UP000504606">
    <property type="component" value="Unplaced"/>
</dbReference>
<reference evidence="2" key="1">
    <citation type="journal article" date="2018" name="Proc. Natl. Acad. Sci. U.S.A.">
        <title>Phylogenomics and the evolution of hemipteroid insects.</title>
        <authorList>
            <person name="Johnson K.P."/>
            <person name="Dietrich C.H."/>
            <person name="Friedrich F."/>
            <person name="Beutel R.G."/>
            <person name="Wipfler B."/>
            <person name="Peters R.S."/>
            <person name="Allen J.M."/>
            <person name="Petersen M."/>
            <person name="Donath A."/>
            <person name="Walden K.K."/>
            <person name="Kozlov A.M."/>
            <person name="Podsiadlowski L."/>
            <person name="Mayer C."/>
            <person name="Meusemann K."/>
            <person name="Vasilikopoulos A."/>
            <person name="Waterhouse R.M."/>
            <person name="Cameron S.L."/>
            <person name="Weirauch C."/>
            <person name="Swanson D.R."/>
            <person name="Percy D.M."/>
            <person name="Hardy N.B."/>
            <person name="Terry I."/>
            <person name="Liu S."/>
            <person name="Zhou X."/>
            <person name="Misof B."/>
            <person name="Robertson H.M."/>
            <person name="Yoshizawa K."/>
        </authorList>
    </citation>
    <scope>NUCLEOTIDE SEQUENCE</scope>
    <source>
        <tissue evidence="2">Whole organism</tissue>
    </source>
</reference>
<protein>
    <submittedName>
        <fullName evidence="2">Kelch-like protein 13</fullName>
    </submittedName>
</protein>
<dbReference type="GeneID" id="113215820"/>
<sequence>MAVPARRRVPLCSAFFSVPQTVTAGLEAGVEKLDIVPAKDMVANGFSFQVRVHVKTVGQDFSYVVEVPEAPLSSGVVIEGDFERVLKSSARDAKSSNPDSGALAVAESPNAIWRQPPSPTYIPWTPSLMGTVGTFNFRSSTVKEKHSKLLLTEDNEGYLASFVFSVTEAFEGTVYAYAAPVGPSPVVADLTFAAMRAQNILTDVRLRAAGEEFPAHRLVLAVASPVFRSMFSGGYKEAQAEIIDIVDVASAPVFLALLDYVYCGSLGELNGSLEVVDLLELADRFLLENLKKMCVELLLNVGVGEAVVVLRAAHESPQVPEEVLTRVTGLVLENLPALALTQEWADLGMAHPGVVKTLRASHSYISTLQKSLDQRSQPRLHIPKLKMERFSKRK</sequence>
<dbReference type="PROSITE" id="PS50097">
    <property type="entry name" value="BTB"/>
    <property type="match status" value="1"/>
</dbReference>
<dbReference type="AlphaFoldDB" id="A0A6J1THQ2"/>
<dbReference type="InterPro" id="IPR011333">
    <property type="entry name" value="SKP1/BTB/POZ_sf"/>
</dbReference>